<evidence type="ECO:0000313" key="1">
    <source>
        <dbReference type="EMBL" id="MCI17829.1"/>
    </source>
</evidence>
<dbReference type="CDD" id="cd06222">
    <property type="entry name" value="RNase_H_like"/>
    <property type="match status" value="1"/>
</dbReference>
<dbReference type="Gene3D" id="3.30.420.10">
    <property type="entry name" value="Ribonuclease H-like superfamily/Ribonuclease H"/>
    <property type="match status" value="1"/>
</dbReference>
<dbReference type="InterPro" id="IPR044730">
    <property type="entry name" value="RNase_H-like_dom_plant"/>
</dbReference>
<feature type="non-terminal residue" evidence="1">
    <location>
        <position position="175"/>
    </location>
</feature>
<name>A0A392Q1W5_9FABA</name>
<proteinExistence type="predicted"/>
<protein>
    <submittedName>
        <fullName evidence="1">Ribonuclease H protein</fullName>
    </submittedName>
</protein>
<dbReference type="PANTHER" id="PTHR47723">
    <property type="entry name" value="OS05G0353850 PROTEIN"/>
    <property type="match status" value="1"/>
</dbReference>
<sequence length="175" mass="20640">MFSCSEWAYLRNAQDVGEAMRQQFMFFEIISTQLRYVLASWKTTFMTTCWFLWTWRNKAIFEDDFEQPNNPILVINNFTRGMKLCSIQLLHQNIQQKEMIYIGWNKPPESWIKLNSDGACKGSGKSSDRCGLFQNSDGRWIKGYIRKIGACDSLQAEMLDLYLGFEMAWRERIPQ</sequence>
<dbReference type="GO" id="GO:0003676">
    <property type="term" value="F:nucleic acid binding"/>
    <property type="evidence" value="ECO:0007669"/>
    <property type="project" value="InterPro"/>
</dbReference>
<dbReference type="AlphaFoldDB" id="A0A392Q1W5"/>
<keyword evidence="2" id="KW-1185">Reference proteome</keyword>
<reference evidence="1 2" key="1">
    <citation type="journal article" date="2018" name="Front. Plant Sci.">
        <title>Red Clover (Trifolium pratense) and Zigzag Clover (T. medium) - A Picture of Genomic Similarities and Differences.</title>
        <authorList>
            <person name="Dluhosova J."/>
            <person name="Istvanek J."/>
            <person name="Nedelnik J."/>
            <person name="Repkova J."/>
        </authorList>
    </citation>
    <scope>NUCLEOTIDE SEQUENCE [LARGE SCALE GENOMIC DNA]</scope>
    <source>
        <strain evidence="2">cv. 10/8</strain>
        <tissue evidence="1">Leaf</tissue>
    </source>
</reference>
<dbReference type="Proteomes" id="UP000265520">
    <property type="component" value="Unassembled WGS sequence"/>
</dbReference>
<dbReference type="InterPro" id="IPR036397">
    <property type="entry name" value="RNaseH_sf"/>
</dbReference>
<evidence type="ECO:0000313" key="2">
    <source>
        <dbReference type="Proteomes" id="UP000265520"/>
    </source>
</evidence>
<accession>A0A392Q1W5</accession>
<dbReference type="InterPro" id="IPR053151">
    <property type="entry name" value="RNase_H-like"/>
</dbReference>
<comment type="caution">
    <text evidence="1">The sequence shown here is derived from an EMBL/GenBank/DDBJ whole genome shotgun (WGS) entry which is preliminary data.</text>
</comment>
<organism evidence="1 2">
    <name type="scientific">Trifolium medium</name>
    <dbReference type="NCBI Taxonomy" id="97028"/>
    <lineage>
        <taxon>Eukaryota</taxon>
        <taxon>Viridiplantae</taxon>
        <taxon>Streptophyta</taxon>
        <taxon>Embryophyta</taxon>
        <taxon>Tracheophyta</taxon>
        <taxon>Spermatophyta</taxon>
        <taxon>Magnoliopsida</taxon>
        <taxon>eudicotyledons</taxon>
        <taxon>Gunneridae</taxon>
        <taxon>Pentapetalae</taxon>
        <taxon>rosids</taxon>
        <taxon>fabids</taxon>
        <taxon>Fabales</taxon>
        <taxon>Fabaceae</taxon>
        <taxon>Papilionoideae</taxon>
        <taxon>50 kb inversion clade</taxon>
        <taxon>NPAAA clade</taxon>
        <taxon>Hologalegina</taxon>
        <taxon>IRL clade</taxon>
        <taxon>Trifolieae</taxon>
        <taxon>Trifolium</taxon>
    </lineage>
</organism>
<dbReference type="PANTHER" id="PTHR47723:SF19">
    <property type="entry name" value="POLYNUCLEOTIDYL TRANSFERASE, RIBONUCLEASE H-LIKE SUPERFAMILY PROTEIN"/>
    <property type="match status" value="1"/>
</dbReference>
<dbReference type="EMBL" id="LXQA010107227">
    <property type="protein sequence ID" value="MCI17829.1"/>
    <property type="molecule type" value="Genomic_DNA"/>
</dbReference>